<evidence type="ECO:0000256" key="1">
    <source>
        <dbReference type="SAM" id="MobiDB-lite"/>
    </source>
</evidence>
<feature type="region of interest" description="Disordered" evidence="1">
    <location>
        <begin position="1"/>
        <end position="24"/>
    </location>
</feature>
<name>A0A8D9E791_9HEMI</name>
<protein>
    <submittedName>
        <fullName evidence="2">Uncharacterized protein</fullName>
    </submittedName>
</protein>
<sequence length="111" mass="12536">MLDLRHSGRQGGAGGAAAPPLENEKEYATKEALKKKIEEKVGKPQLLGTNFTFLYIAILRLDHSKKSTAALSKELPLYLGLDSLPHLHYYRSWYPNFYFPYPINKESNVIG</sequence>
<reference evidence="2" key="1">
    <citation type="submission" date="2021-05" db="EMBL/GenBank/DDBJ databases">
        <authorList>
            <person name="Alioto T."/>
            <person name="Alioto T."/>
            <person name="Gomez Garrido J."/>
        </authorList>
    </citation>
    <scope>NUCLEOTIDE SEQUENCE</scope>
</reference>
<accession>A0A8D9E791</accession>
<proteinExistence type="predicted"/>
<organism evidence="2">
    <name type="scientific">Cacopsylla melanoneura</name>
    <dbReference type="NCBI Taxonomy" id="428564"/>
    <lineage>
        <taxon>Eukaryota</taxon>
        <taxon>Metazoa</taxon>
        <taxon>Ecdysozoa</taxon>
        <taxon>Arthropoda</taxon>
        <taxon>Hexapoda</taxon>
        <taxon>Insecta</taxon>
        <taxon>Pterygota</taxon>
        <taxon>Neoptera</taxon>
        <taxon>Paraneoptera</taxon>
        <taxon>Hemiptera</taxon>
        <taxon>Sternorrhyncha</taxon>
        <taxon>Psylloidea</taxon>
        <taxon>Psyllidae</taxon>
        <taxon>Psyllinae</taxon>
        <taxon>Cacopsylla</taxon>
    </lineage>
</organism>
<dbReference type="AlphaFoldDB" id="A0A8D9E791"/>
<evidence type="ECO:0000313" key="2">
    <source>
        <dbReference type="EMBL" id="CAG6741989.1"/>
    </source>
</evidence>
<dbReference type="EMBL" id="HBUF01431448">
    <property type="protein sequence ID" value="CAG6741989.1"/>
    <property type="molecule type" value="Transcribed_RNA"/>
</dbReference>